<feature type="transmembrane region" description="Helical" evidence="2">
    <location>
        <begin position="132"/>
        <end position="152"/>
    </location>
</feature>
<evidence type="ECO:0000259" key="3">
    <source>
        <dbReference type="Pfam" id="PF20152"/>
    </source>
</evidence>
<dbReference type="Pfam" id="PF20152">
    <property type="entry name" value="DUF6534"/>
    <property type="match status" value="1"/>
</dbReference>
<feature type="compositionally biased region" description="Polar residues" evidence="1">
    <location>
        <begin position="336"/>
        <end position="351"/>
    </location>
</feature>
<feature type="transmembrane region" description="Helical" evidence="2">
    <location>
        <begin position="23"/>
        <end position="42"/>
    </location>
</feature>
<dbReference type="PANTHER" id="PTHR40465">
    <property type="entry name" value="CHROMOSOME 1, WHOLE GENOME SHOTGUN SEQUENCE"/>
    <property type="match status" value="1"/>
</dbReference>
<keyword evidence="2" id="KW-1133">Transmembrane helix</keyword>
<feature type="transmembrane region" description="Helical" evidence="2">
    <location>
        <begin position="101"/>
        <end position="120"/>
    </location>
</feature>
<dbReference type="PANTHER" id="PTHR40465:SF1">
    <property type="entry name" value="DUF6534 DOMAIN-CONTAINING PROTEIN"/>
    <property type="match status" value="1"/>
</dbReference>
<dbReference type="Proteomes" id="UP001182556">
    <property type="component" value="Unassembled WGS sequence"/>
</dbReference>
<evidence type="ECO:0000256" key="1">
    <source>
        <dbReference type="SAM" id="MobiDB-lite"/>
    </source>
</evidence>
<reference evidence="4" key="1">
    <citation type="submission" date="2023-02" db="EMBL/GenBank/DDBJ databases">
        <title>Identification and recombinant expression of a fungal hydrolase from Papiliotrema laurentii that hydrolyzes apple cutin and clears colloidal polyester polyurethane.</title>
        <authorList>
            <consortium name="DOE Joint Genome Institute"/>
            <person name="Roman V.A."/>
            <person name="Bojanowski C."/>
            <person name="Crable B.R."/>
            <person name="Wagner D.N."/>
            <person name="Hung C.S."/>
            <person name="Nadeau L.J."/>
            <person name="Schratz L."/>
            <person name="Haridas S."/>
            <person name="Pangilinan J."/>
            <person name="Lipzen A."/>
            <person name="Na H."/>
            <person name="Yan M."/>
            <person name="Ng V."/>
            <person name="Grigoriev I.V."/>
            <person name="Spatafora J.W."/>
            <person name="Barlow D."/>
            <person name="Biffinger J."/>
            <person name="Kelley-Loughnane N."/>
            <person name="Varaljay V.A."/>
            <person name="Crookes-Goodson W.J."/>
        </authorList>
    </citation>
    <scope>NUCLEOTIDE SEQUENCE</scope>
    <source>
        <strain evidence="4">5307AH</strain>
    </source>
</reference>
<keyword evidence="5" id="KW-1185">Reference proteome</keyword>
<keyword evidence="2" id="KW-0472">Membrane</keyword>
<protein>
    <recommendedName>
        <fullName evidence="3">DUF6534 domain-containing protein</fullName>
    </recommendedName>
</protein>
<keyword evidence="2" id="KW-0812">Transmembrane</keyword>
<accession>A0AAD9CVZ5</accession>
<evidence type="ECO:0000256" key="2">
    <source>
        <dbReference type="SAM" id="Phobius"/>
    </source>
</evidence>
<dbReference type="EMBL" id="JAODAN010000008">
    <property type="protein sequence ID" value="KAK1922537.1"/>
    <property type="molecule type" value="Genomic_DNA"/>
</dbReference>
<proteinExistence type="predicted"/>
<name>A0AAD9CVZ5_PAPLA</name>
<feature type="region of interest" description="Disordered" evidence="1">
    <location>
        <begin position="329"/>
        <end position="351"/>
    </location>
</feature>
<evidence type="ECO:0000313" key="4">
    <source>
        <dbReference type="EMBL" id="KAK1922537.1"/>
    </source>
</evidence>
<feature type="transmembrane region" description="Helical" evidence="2">
    <location>
        <begin position="63"/>
        <end position="81"/>
    </location>
</feature>
<organism evidence="4 5">
    <name type="scientific">Papiliotrema laurentii</name>
    <name type="common">Cryptococcus laurentii</name>
    <dbReference type="NCBI Taxonomy" id="5418"/>
    <lineage>
        <taxon>Eukaryota</taxon>
        <taxon>Fungi</taxon>
        <taxon>Dikarya</taxon>
        <taxon>Basidiomycota</taxon>
        <taxon>Agaricomycotina</taxon>
        <taxon>Tremellomycetes</taxon>
        <taxon>Tremellales</taxon>
        <taxon>Rhynchogastremaceae</taxon>
        <taxon>Papiliotrema</taxon>
    </lineage>
</organism>
<dbReference type="InterPro" id="IPR045339">
    <property type="entry name" value="DUF6534"/>
</dbReference>
<dbReference type="AlphaFoldDB" id="A0AAD9CVZ5"/>
<sequence>MITEIAGFNETAAAALFAKDAHFMLGCQFASLVLDTFLAGVLMMQMHKYFSFQKDDKWWTRAIVIWTAIMNTVVTCYYWAYMSYLFVDNFGRWLPWLEVRWLMLMPTFDVMCVAVVQAFFAHRAFLLMGRNWFILGLISCLILAACGGAIGVTVVFGSQESLLGANKSGPTLITWTATTTAADVLIAASILRGLLKSKSGWAHTDKLITRLVRLTFEAQLPPTCLSIAYVAEWSVTPSSLLGALFQALQCKAYTIGLLFSLNSRVDFTGKINDNLSHNPQVYGMTSRSGRIQSHGPIDAIQVEVETETYITGFEPSAVVKKQESLSDIEEGHKGANLSTTRLTQPESSVPF</sequence>
<feature type="domain" description="DUF6534" evidence="3">
    <location>
        <begin position="180"/>
        <end position="264"/>
    </location>
</feature>
<comment type="caution">
    <text evidence="4">The sequence shown here is derived from an EMBL/GenBank/DDBJ whole genome shotgun (WGS) entry which is preliminary data.</text>
</comment>
<gene>
    <name evidence="4" type="ORF">DB88DRAFT_495467</name>
</gene>
<feature type="transmembrane region" description="Helical" evidence="2">
    <location>
        <begin position="172"/>
        <end position="191"/>
    </location>
</feature>
<evidence type="ECO:0000313" key="5">
    <source>
        <dbReference type="Proteomes" id="UP001182556"/>
    </source>
</evidence>